<comment type="caution">
    <text evidence="2">The sequence shown here is derived from an EMBL/GenBank/DDBJ whole genome shotgun (WGS) entry which is preliminary data.</text>
</comment>
<gene>
    <name evidence="2" type="ORF">A2569_02580</name>
</gene>
<evidence type="ECO:0000256" key="1">
    <source>
        <dbReference type="SAM" id="MobiDB-lite"/>
    </source>
</evidence>
<organism evidence="2 3">
    <name type="scientific">Candidatus Vogelbacteria bacterium RIFOXYD1_FULL_51_18</name>
    <dbReference type="NCBI Taxonomy" id="1802440"/>
    <lineage>
        <taxon>Bacteria</taxon>
        <taxon>Candidatus Vogeliibacteriota</taxon>
    </lineage>
</organism>
<dbReference type="AlphaFoldDB" id="A0A1G2QK81"/>
<reference evidence="2 3" key="1">
    <citation type="journal article" date="2016" name="Nat. Commun.">
        <title>Thousands of microbial genomes shed light on interconnected biogeochemical processes in an aquifer system.</title>
        <authorList>
            <person name="Anantharaman K."/>
            <person name="Brown C.T."/>
            <person name="Hug L.A."/>
            <person name="Sharon I."/>
            <person name="Castelle C.J."/>
            <person name="Probst A.J."/>
            <person name="Thomas B.C."/>
            <person name="Singh A."/>
            <person name="Wilkins M.J."/>
            <person name="Karaoz U."/>
            <person name="Brodie E.L."/>
            <person name="Williams K.H."/>
            <person name="Hubbard S.S."/>
            <person name="Banfield J.F."/>
        </authorList>
    </citation>
    <scope>NUCLEOTIDE SEQUENCE [LARGE SCALE GENOMIC DNA]</scope>
</reference>
<protein>
    <submittedName>
        <fullName evidence="2">Uncharacterized protein</fullName>
    </submittedName>
</protein>
<dbReference type="EMBL" id="MHTL01000008">
    <property type="protein sequence ID" value="OHA60813.1"/>
    <property type="molecule type" value="Genomic_DNA"/>
</dbReference>
<proteinExistence type="predicted"/>
<evidence type="ECO:0000313" key="3">
    <source>
        <dbReference type="Proteomes" id="UP000177090"/>
    </source>
</evidence>
<feature type="region of interest" description="Disordered" evidence="1">
    <location>
        <begin position="80"/>
        <end position="105"/>
    </location>
</feature>
<dbReference type="Proteomes" id="UP000177090">
    <property type="component" value="Unassembled WGS sequence"/>
</dbReference>
<sequence length="105" mass="11513">MRIDNMGARMSNRFAHGVHTAITSPKHIPRSFFNGDQAVEMPVLSNIAGAVLGPLRTVRDAAVGVFEIATFPLTFLGTNERNGGPLYQEYYAPPSPAYRGEDEDF</sequence>
<evidence type="ECO:0000313" key="2">
    <source>
        <dbReference type="EMBL" id="OHA60813.1"/>
    </source>
</evidence>
<name>A0A1G2QK81_9BACT</name>
<accession>A0A1G2QK81</accession>